<name>A0ABU1IEA0_9BURK</name>
<dbReference type="CDD" id="cd07012">
    <property type="entry name" value="PBP2_Bug_TTT"/>
    <property type="match status" value="1"/>
</dbReference>
<dbReference type="Proteomes" id="UP001267710">
    <property type="component" value="Unassembled WGS sequence"/>
</dbReference>
<protein>
    <submittedName>
        <fullName evidence="3">Tripartite-type tricarboxylate transporter receptor subunit TctC</fullName>
    </submittedName>
</protein>
<feature type="chain" id="PRO_5047414749" evidence="2">
    <location>
        <begin position="27"/>
        <end position="326"/>
    </location>
</feature>
<dbReference type="PANTHER" id="PTHR42928">
    <property type="entry name" value="TRICARBOXYLATE-BINDING PROTEIN"/>
    <property type="match status" value="1"/>
</dbReference>
<feature type="signal peptide" evidence="2">
    <location>
        <begin position="1"/>
        <end position="26"/>
    </location>
</feature>
<comment type="caution">
    <text evidence="3">The sequence shown here is derived from an EMBL/GenBank/DDBJ whole genome shotgun (WGS) entry which is preliminary data.</text>
</comment>
<gene>
    <name evidence="3" type="ORF">QE399_002602</name>
</gene>
<evidence type="ECO:0000256" key="2">
    <source>
        <dbReference type="SAM" id="SignalP"/>
    </source>
</evidence>
<dbReference type="Pfam" id="PF03401">
    <property type="entry name" value="TctC"/>
    <property type="match status" value="1"/>
</dbReference>
<evidence type="ECO:0000313" key="4">
    <source>
        <dbReference type="Proteomes" id="UP001267710"/>
    </source>
</evidence>
<comment type="similarity">
    <text evidence="1">Belongs to the UPF0065 (bug) family.</text>
</comment>
<dbReference type="InterPro" id="IPR005064">
    <property type="entry name" value="BUG"/>
</dbReference>
<reference evidence="3 4" key="1">
    <citation type="submission" date="2023-08" db="EMBL/GenBank/DDBJ databases">
        <title>Functional and genomic diversity of the sorghum phyllosphere microbiome.</title>
        <authorList>
            <person name="Shade A."/>
        </authorList>
    </citation>
    <scope>NUCLEOTIDE SEQUENCE [LARGE SCALE GENOMIC DNA]</scope>
    <source>
        <strain evidence="3 4">SORGH_AS_0335</strain>
    </source>
</reference>
<dbReference type="Gene3D" id="3.40.190.150">
    <property type="entry name" value="Bordetella uptake gene, domain 1"/>
    <property type="match status" value="1"/>
</dbReference>
<dbReference type="Gene3D" id="3.40.190.10">
    <property type="entry name" value="Periplasmic binding protein-like II"/>
    <property type="match status" value="1"/>
</dbReference>
<keyword evidence="3" id="KW-0675">Receptor</keyword>
<evidence type="ECO:0000256" key="1">
    <source>
        <dbReference type="ARBA" id="ARBA00006987"/>
    </source>
</evidence>
<keyword evidence="4" id="KW-1185">Reference proteome</keyword>
<dbReference type="PANTHER" id="PTHR42928:SF5">
    <property type="entry name" value="BLR1237 PROTEIN"/>
    <property type="match status" value="1"/>
</dbReference>
<dbReference type="RefSeq" id="WP_309829214.1">
    <property type="nucleotide sequence ID" value="NZ_JAVIZX010000001.1"/>
</dbReference>
<sequence length="326" mass="34128">MLRSRFLASTLLLGALALTGPAAAWAQAYPDRPVKLVIPFAPGGATDILGRLLATALGERLGQPMVVENKPGAGTVVAASMVAKAPADGYTLLLGANTTLTLNPAIRNNLPYDPLRSFTPLGLVADMGLLLVAHNDTPGSTLKEAIALTKAAPDKYSYGSYGTGSSVHFGGEVLKSTTGMRMMHVPFNGSSPNLTALMGGQVQYAVDTVVASTPLIQAGKIKAIAALSPQRLALLPQVPTVAESGYPGFDMGSWFAFVAPAGLPEPVRKKLEKALQDTMASAEFRKKLEGIGLTPTWGSGEALRARVERELPLMRAVAARADIRVD</sequence>
<dbReference type="PIRSF" id="PIRSF017082">
    <property type="entry name" value="YflP"/>
    <property type="match status" value="1"/>
</dbReference>
<evidence type="ECO:0000313" key="3">
    <source>
        <dbReference type="EMBL" id="MDR6214913.1"/>
    </source>
</evidence>
<keyword evidence="2" id="KW-0732">Signal</keyword>
<organism evidence="3 4">
    <name type="scientific">Paracidovorax wautersii</name>
    <dbReference type="NCBI Taxonomy" id="1177982"/>
    <lineage>
        <taxon>Bacteria</taxon>
        <taxon>Pseudomonadati</taxon>
        <taxon>Pseudomonadota</taxon>
        <taxon>Betaproteobacteria</taxon>
        <taxon>Burkholderiales</taxon>
        <taxon>Comamonadaceae</taxon>
        <taxon>Paracidovorax</taxon>
    </lineage>
</organism>
<accession>A0ABU1IEA0</accession>
<dbReference type="InterPro" id="IPR042100">
    <property type="entry name" value="Bug_dom1"/>
</dbReference>
<dbReference type="SUPFAM" id="SSF53850">
    <property type="entry name" value="Periplasmic binding protein-like II"/>
    <property type="match status" value="1"/>
</dbReference>
<proteinExistence type="inferred from homology"/>
<dbReference type="EMBL" id="JAVIZX010000001">
    <property type="protein sequence ID" value="MDR6214913.1"/>
    <property type="molecule type" value="Genomic_DNA"/>
</dbReference>